<dbReference type="InterPro" id="IPR023591">
    <property type="entry name" value="Ribosomal_uS2_flav_dom_sf"/>
</dbReference>
<evidence type="ECO:0000256" key="5">
    <source>
        <dbReference type="HAMAP-Rule" id="MF_00291"/>
    </source>
</evidence>
<dbReference type="PROSITE" id="PS00963">
    <property type="entry name" value="RIBOSOMAL_S2_2"/>
    <property type="match status" value="1"/>
</dbReference>
<evidence type="ECO:0000256" key="6">
    <source>
        <dbReference type="RuleBase" id="RU003631"/>
    </source>
</evidence>
<comment type="similarity">
    <text evidence="1 5 6">Belongs to the universal ribosomal protein uS2 family.</text>
</comment>
<evidence type="ECO:0000256" key="4">
    <source>
        <dbReference type="ARBA" id="ARBA00035256"/>
    </source>
</evidence>
<protein>
    <recommendedName>
        <fullName evidence="4 5">Small ribosomal subunit protein uS2</fullName>
    </recommendedName>
</protein>
<dbReference type="NCBIfam" id="TIGR01011">
    <property type="entry name" value="rpsB_bact"/>
    <property type="match status" value="1"/>
</dbReference>
<proteinExistence type="inferred from homology"/>
<organism evidence="8 9">
    <name type="scientific">Breznakia pachnodae</name>
    <dbReference type="NCBI Taxonomy" id="265178"/>
    <lineage>
        <taxon>Bacteria</taxon>
        <taxon>Bacillati</taxon>
        <taxon>Bacillota</taxon>
        <taxon>Erysipelotrichia</taxon>
        <taxon>Erysipelotrichales</taxon>
        <taxon>Erysipelotrichaceae</taxon>
        <taxon>Breznakia</taxon>
    </lineage>
</organism>
<accession>A0ABU0E7Y4</accession>
<dbReference type="RefSeq" id="WP_307411213.1">
    <property type="nucleotide sequence ID" value="NZ_JAUSUR010000008.1"/>
</dbReference>
<dbReference type="Proteomes" id="UP001230220">
    <property type="component" value="Unassembled WGS sequence"/>
</dbReference>
<dbReference type="InterPro" id="IPR001865">
    <property type="entry name" value="Ribosomal_uS2"/>
</dbReference>
<dbReference type="PRINTS" id="PR00395">
    <property type="entry name" value="RIBOSOMALS2"/>
</dbReference>
<sequence>MSIVSMRQLLEAGVHFGHHTRKWNPKMKPYIYGSRNGVYIINLEDTMKQIDVAYAALKEIAEKGGKVLFVGTKKQAQGTIVEEALRSGSFYVNQRWLGGLLTNYRTIQKRVKRLVEIEEMESSGLIEVYTKKEQAQYRKQKARLENFLGGIKEMKKLPDALFVIDPREEHNAVAEAKKLGIPVFAMIDTNCDPEEVDFPIASNDDAMRSIKLMVTLMADAIVEAKGGLLSVAHSCANDTEPDVTMADVIVNVEEQIAENERRRRQKYEERRARFNKRNNNDNRRGNNRPYVKRDDNRSTDNRSETRTDSKPAEVKTEAKPAEVKEEAPKTETTVEE</sequence>
<name>A0ABU0E7Y4_9FIRM</name>
<feature type="region of interest" description="Disordered" evidence="7">
    <location>
        <begin position="258"/>
        <end position="336"/>
    </location>
</feature>
<dbReference type="PROSITE" id="PS00962">
    <property type="entry name" value="RIBOSOMAL_S2_1"/>
    <property type="match status" value="1"/>
</dbReference>
<gene>
    <name evidence="5" type="primary">rpsB</name>
    <name evidence="8" type="ORF">J2S15_003697</name>
</gene>
<keyword evidence="2 5" id="KW-0689">Ribosomal protein</keyword>
<dbReference type="InterPro" id="IPR005706">
    <property type="entry name" value="Ribosomal_uS2_bac/mit/plastid"/>
</dbReference>
<evidence type="ECO:0000256" key="7">
    <source>
        <dbReference type="SAM" id="MobiDB-lite"/>
    </source>
</evidence>
<evidence type="ECO:0000256" key="3">
    <source>
        <dbReference type="ARBA" id="ARBA00023274"/>
    </source>
</evidence>
<dbReference type="PANTHER" id="PTHR12534">
    <property type="entry name" value="30S RIBOSOMAL PROTEIN S2 PROKARYOTIC AND ORGANELLAR"/>
    <property type="match status" value="1"/>
</dbReference>
<dbReference type="Gene3D" id="1.10.287.610">
    <property type="entry name" value="Helix hairpin bin"/>
    <property type="match status" value="1"/>
</dbReference>
<evidence type="ECO:0000313" key="9">
    <source>
        <dbReference type="Proteomes" id="UP001230220"/>
    </source>
</evidence>
<evidence type="ECO:0000313" key="8">
    <source>
        <dbReference type="EMBL" id="MDQ0362936.1"/>
    </source>
</evidence>
<dbReference type="HAMAP" id="MF_00291_B">
    <property type="entry name" value="Ribosomal_uS2_B"/>
    <property type="match status" value="1"/>
</dbReference>
<comment type="caution">
    <text evidence="8">The sequence shown here is derived from an EMBL/GenBank/DDBJ whole genome shotgun (WGS) entry which is preliminary data.</text>
</comment>
<feature type="compositionally biased region" description="Basic and acidic residues" evidence="7">
    <location>
        <begin position="258"/>
        <end position="284"/>
    </location>
</feature>
<dbReference type="GO" id="GO:0005840">
    <property type="term" value="C:ribosome"/>
    <property type="evidence" value="ECO:0007669"/>
    <property type="project" value="UniProtKB-KW"/>
</dbReference>
<reference evidence="8 9" key="1">
    <citation type="submission" date="2023-07" db="EMBL/GenBank/DDBJ databases">
        <title>Genomic Encyclopedia of Type Strains, Phase IV (KMG-IV): sequencing the most valuable type-strain genomes for metagenomic binning, comparative biology and taxonomic classification.</title>
        <authorList>
            <person name="Goeker M."/>
        </authorList>
    </citation>
    <scope>NUCLEOTIDE SEQUENCE [LARGE SCALE GENOMIC DNA]</scope>
    <source>
        <strain evidence="8 9">DSM 16784</strain>
    </source>
</reference>
<keyword evidence="3 5" id="KW-0687">Ribonucleoprotein</keyword>
<dbReference type="Pfam" id="PF00318">
    <property type="entry name" value="Ribosomal_S2"/>
    <property type="match status" value="1"/>
</dbReference>
<feature type="compositionally biased region" description="Basic and acidic residues" evidence="7">
    <location>
        <begin position="291"/>
        <end position="329"/>
    </location>
</feature>
<dbReference type="SUPFAM" id="SSF52313">
    <property type="entry name" value="Ribosomal protein S2"/>
    <property type="match status" value="1"/>
</dbReference>
<dbReference type="InterPro" id="IPR018130">
    <property type="entry name" value="Ribosomal_uS2_CS"/>
</dbReference>
<dbReference type="Gene3D" id="3.40.50.10490">
    <property type="entry name" value="Glucose-6-phosphate isomerase like protein, domain 1"/>
    <property type="match status" value="1"/>
</dbReference>
<evidence type="ECO:0000256" key="2">
    <source>
        <dbReference type="ARBA" id="ARBA00022980"/>
    </source>
</evidence>
<dbReference type="EMBL" id="JAUSUR010000008">
    <property type="protein sequence ID" value="MDQ0362936.1"/>
    <property type="molecule type" value="Genomic_DNA"/>
</dbReference>
<dbReference type="CDD" id="cd01425">
    <property type="entry name" value="RPS2"/>
    <property type="match status" value="1"/>
</dbReference>
<dbReference type="PANTHER" id="PTHR12534:SF0">
    <property type="entry name" value="SMALL RIBOSOMAL SUBUNIT PROTEIN US2M"/>
    <property type="match status" value="1"/>
</dbReference>
<evidence type="ECO:0000256" key="1">
    <source>
        <dbReference type="ARBA" id="ARBA00006242"/>
    </source>
</evidence>
<keyword evidence="9" id="KW-1185">Reference proteome</keyword>